<evidence type="ECO:0000259" key="7">
    <source>
        <dbReference type="Pfam" id="PF00441"/>
    </source>
</evidence>
<dbReference type="InterPro" id="IPR052161">
    <property type="entry name" value="Mycobact_Acyl-CoA_DH"/>
</dbReference>
<keyword evidence="3 6" id="KW-0285">Flavoprotein</keyword>
<dbReference type="InterPro" id="IPR036250">
    <property type="entry name" value="AcylCo_DH-like_C"/>
</dbReference>
<dbReference type="Pfam" id="PF02771">
    <property type="entry name" value="Acyl-CoA_dh_N"/>
    <property type="match status" value="1"/>
</dbReference>
<dbReference type="Gene3D" id="2.40.110.10">
    <property type="entry name" value="Butyryl-CoA Dehydrogenase, subunit A, domain 2"/>
    <property type="match status" value="1"/>
</dbReference>
<dbReference type="InterPro" id="IPR013786">
    <property type="entry name" value="AcylCoA_DH/ox_N"/>
</dbReference>
<comment type="similarity">
    <text evidence="2 6">Belongs to the acyl-CoA dehydrogenase family.</text>
</comment>
<dbReference type="EMBL" id="BMPI01000029">
    <property type="protein sequence ID" value="GGM46512.1"/>
    <property type="molecule type" value="Genomic_DNA"/>
</dbReference>
<protein>
    <submittedName>
        <fullName evidence="10">Acyl-CoA dehydrogenase</fullName>
    </submittedName>
</protein>
<dbReference type="PANTHER" id="PTHR43292:SF3">
    <property type="entry name" value="ACYL-COA DEHYDROGENASE FADE29"/>
    <property type="match status" value="1"/>
</dbReference>
<dbReference type="InterPro" id="IPR037069">
    <property type="entry name" value="AcylCoA_DH/ox_N_sf"/>
</dbReference>
<evidence type="ECO:0000256" key="4">
    <source>
        <dbReference type="ARBA" id="ARBA00022827"/>
    </source>
</evidence>
<evidence type="ECO:0000313" key="11">
    <source>
        <dbReference type="Proteomes" id="UP000642070"/>
    </source>
</evidence>
<dbReference type="GO" id="GO:0016627">
    <property type="term" value="F:oxidoreductase activity, acting on the CH-CH group of donors"/>
    <property type="evidence" value="ECO:0007669"/>
    <property type="project" value="InterPro"/>
</dbReference>
<dbReference type="Pfam" id="PF02770">
    <property type="entry name" value="Acyl-CoA_dh_M"/>
    <property type="match status" value="1"/>
</dbReference>
<dbReference type="SUPFAM" id="SSF47203">
    <property type="entry name" value="Acyl-CoA dehydrogenase C-terminal domain-like"/>
    <property type="match status" value="1"/>
</dbReference>
<keyword evidence="4 6" id="KW-0274">FAD</keyword>
<dbReference type="GO" id="GO:0005886">
    <property type="term" value="C:plasma membrane"/>
    <property type="evidence" value="ECO:0007669"/>
    <property type="project" value="TreeGrafter"/>
</dbReference>
<feature type="domain" description="Acyl-CoA dehydrogenase/oxidase C-terminal" evidence="7">
    <location>
        <begin position="227"/>
        <end position="378"/>
    </location>
</feature>
<accession>A0A917TZK1</accession>
<evidence type="ECO:0000259" key="8">
    <source>
        <dbReference type="Pfam" id="PF02770"/>
    </source>
</evidence>
<evidence type="ECO:0000313" key="10">
    <source>
        <dbReference type="EMBL" id="GGM46512.1"/>
    </source>
</evidence>
<evidence type="ECO:0000256" key="5">
    <source>
        <dbReference type="ARBA" id="ARBA00023002"/>
    </source>
</evidence>
<dbReference type="Gene3D" id="1.10.540.10">
    <property type="entry name" value="Acyl-CoA dehydrogenase/oxidase, N-terminal domain"/>
    <property type="match status" value="1"/>
</dbReference>
<reference evidence="10" key="1">
    <citation type="journal article" date="2014" name="Int. J. Syst. Evol. Microbiol.">
        <title>Complete genome sequence of Corynebacterium casei LMG S-19264T (=DSM 44701T), isolated from a smear-ripened cheese.</title>
        <authorList>
            <consortium name="US DOE Joint Genome Institute (JGI-PGF)"/>
            <person name="Walter F."/>
            <person name="Albersmeier A."/>
            <person name="Kalinowski J."/>
            <person name="Ruckert C."/>
        </authorList>
    </citation>
    <scope>NUCLEOTIDE SEQUENCE</scope>
    <source>
        <strain evidence="10">JCM 19831</strain>
    </source>
</reference>
<dbReference type="FunFam" id="2.40.110.10:FF:000002">
    <property type="entry name" value="Acyl-CoA dehydrogenase fadE12"/>
    <property type="match status" value="1"/>
</dbReference>
<keyword evidence="11" id="KW-1185">Reference proteome</keyword>
<comment type="caution">
    <text evidence="10">The sequence shown here is derived from an EMBL/GenBank/DDBJ whole genome shotgun (WGS) entry which is preliminary data.</text>
</comment>
<proteinExistence type="inferred from homology"/>
<feature type="domain" description="Acyl-CoA oxidase/dehydrogenase middle" evidence="8">
    <location>
        <begin position="121"/>
        <end position="207"/>
    </location>
</feature>
<dbReference type="Proteomes" id="UP000642070">
    <property type="component" value="Unassembled WGS sequence"/>
</dbReference>
<name>A0A917TZK1_9ACTN</name>
<evidence type="ECO:0000256" key="1">
    <source>
        <dbReference type="ARBA" id="ARBA00001974"/>
    </source>
</evidence>
<dbReference type="Gene3D" id="1.20.140.10">
    <property type="entry name" value="Butyryl-CoA Dehydrogenase, subunit A, domain 3"/>
    <property type="match status" value="1"/>
</dbReference>
<comment type="cofactor">
    <cofactor evidence="1 6">
        <name>FAD</name>
        <dbReference type="ChEBI" id="CHEBI:57692"/>
    </cofactor>
</comment>
<dbReference type="InterPro" id="IPR009075">
    <property type="entry name" value="AcylCo_DH/oxidase_C"/>
</dbReference>
<dbReference type="GO" id="GO:0050660">
    <property type="term" value="F:flavin adenine dinucleotide binding"/>
    <property type="evidence" value="ECO:0007669"/>
    <property type="project" value="InterPro"/>
</dbReference>
<dbReference type="PANTHER" id="PTHR43292">
    <property type="entry name" value="ACYL-COA DEHYDROGENASE"/>
    <property type="match status" value="1"/>
</dbReference>
<sequence length="392" mass="42894">MDFEPSDAQLRFRTEIRQFLAELPPATSAAVHDSGTLHSWSVHRAMAERGWLKAAWPVEQGGQGRDPFEMATLNEEFARAGIPIEGWLISELVAKTLQIVGTEQQRHEVIPAILSGEILMCLGYSEPDSGSDVAAARTRATRDGDGWVIDGQKMFTTMAHEASHVFLLARTNPDVPKHRGLTMFLVPLDAPGVEVRPVHTLGGERTNATFYERVRVPDSARVGEVDGGWDVMMVALAFERQPAAAGHLLHLVDRAIAWARRPDAGGRAPIERPEVRACLARAYTDLEVSRLMGYRMTWLTARDVLPHTQGSLAKLFSSEALMRAASSLVDVVGADGLLAGHGTEAPADGWIEHEFRHSVVTTIYAGTSEIQRGIIAERHLGLPRAQARRASA</sequence>
<keyword evidence="5 6" id="KW-0560">Oxidoreductase</keyword>
<evidence type="ECO:0000256" key="2">
    <source>
        <dbReference type="ARBA" id="ARBA00009347"/>
    </source>
</evidence>
<dbReference type="RefSeq" id="WP_190252872.1">
    <property type="nucleotide sequence ID" value="NZ_BMPI01000029.1"/>
</dbReference>
<evidence type="ECO:0000259" key="9">
    <source>
        <dbReference type="Pfam" id="PF02771"/>
    </source>
</evidence>
<dbReference type="Pfam" id="PF00441">
    <property type="entry name" value="Acyl-CoA_dh_1"/>
    <property type="match status" value="1"/>
</dbReference>
<dbReference type="InterPro" id="IPR009100">
    <property type="entry name" value="AcylCoA_DH/oxidase_NM_dom_sf"/>
</dbReference>
<feature type="domain" description="Acyl-CoA dehydrogenase/oxidase N-terminal" evidence="9">
    <location>
        <begin position="7"/>
        <end position="117"/>
    </location>
</feature>
<organism evidence="10 11">
    <name type="scientific">Dactylosporangium sucinum</name>
    <dbReference type="NCBI Taxonomy" id="1424081"/>
    <lineage>
        <taxon>Bacteria</taxon>
        <taxon>Bacillati</taxon>
        <taxon>Actinomycetota</taxon>
        <taxon>Actinomycetes</taxon>
        <taxon>Micromonosporales</taxon>
        <taxon>Micromonosporaceae</taxon>
        <taxon>Dactylosporangium</taxon>
    </lineage>
</organism>
<evidence type="ECO:0000256" key="6">
    <source>
        <dbReference type="RuleBase" id="RU362125"/>
    </source>
</evidence>
<evidence type="ECO:0000256" key="3">
    <source>
        <dbReference type="ARBA" id="ARBA00022630"/>
    </source>
</evidence>
<dbReference type="InterPro" id="IPR006091">
    <property type="entry name" value="Acyl-CoA_Oxase/DH_mid-dom"/>
</dbReference>
<dbReference type="SUPFAM" id="SSF56645">
    <property type="entry name" value="Acyl-CoA dehydrogenase NM domain-like"/>
    <property type="match status" value="1"/>
</dbReference>
<dbReference type="InterPro" id="IPR046373">
    <property type="entry name" value="Acyl-CoA_Oxase/DH_mid-dom_sf"/>
</dbReference>
<reference evidence="10" key="2">
    <citation type="submission" date="2020-09" db="EMBL/GenBank/DDBJ databases">
        <authorList>
            <person name="Sun Q."/>
            <person name="Ohkuma M."/>
        </authorList>
    </citation>
    <scope>NUCLEOTIDE SEQUENCE</scope>
    <source>
        <strain evidence="10">JCM 19831</strain>
    </source>
</reference>
<dbReference type="AlphaFoldDB" id="A0A917TZK1"/>
<gene>
    <name evidence="10" type="ORF">GCM10007977_055300</name>
</gene>